<dbReference type="EMBL" id="CP086357">
    <property type="protein sequence ID" value="UNI19353.1"/>
    <property type="molecule type" value="Genomic_DNA"/>
</dbReference>
<dbReference type="KEGG" id="ptkz:JDV02_010856"/>
<dbReference type="RefSeq" id="XP_047842834.1">
    <property type="nucleotide sequence ID" value="XM_047992595.1"/>
</dbReference>
<dbReference type="Proteomes" id="UP000829364">
    <property type="component" value="Chromosome 4"/>
</dbReference>
<dbReference type="AlphaFoldDB" id="A0A9Q8VB57"/>
<accession>A0A9Q8VB57</accession>
<proteinExistence type="predicted"/>
<gene>
    <name evidence="2" type="ORF">JDV02_010856</name>
</gene>
<evidence type="ECO:0000313" key="3">
    <source>
        <dbReference type="Proteomes" id="UP000829364"/>
    </source>
</evidence>
<reference evidence="2" key="1">
    <citation type="submission" date="2021-11" db="EMBL/GenBank/DDBJ databases">
        <title>Purpureocillium_takamizusanense_genome.</title>
        <authorList>
            <person name="Nguyen N.-H."/>
        </authorList>
    </citation>
    <scope>NUCLEOTIDE SEQUENCE</scope>
    <source>
        <strain evidence="2">PT3</strain>
    </source>
</reference>
<sequence>MRGGMGWEGGRIADGNKAQSTVYNTTPHSGVHIGELGNARQRRCARGTRWHQQDGLHMRERCGAWWQTGRRRRSLVCACARQWMVLLYYDASGLARARRALQQ</sequence>
<dbReference type="GeneID" id="72072773"/>
<keyword evidence="3" id="KW-1185">Reference proteome</keyword>
<protein>
    <submittedName>
        <fullName evidence="2">Uncharacterized protein</fullName>
    </submittedName>
</protein>
<organism evidence="2 3">
    <name type="scientific">Purpureocillium takamizusanense</name>
    <dbReference type="NCBI Taxonomy" id="2060973"/>
    <lineage>
        <taxon>Eukaryota</taxon>
        <taxon>Fungi</taxon>
        <taxon>Dikarya</taxon>
        <taxon>Ascomycota</taxon>
        <taxon>Pezizomycotina</taxon>
        <taxon>Sordariomycetes</taxon>
        <taxon>Hypocreomycetidae</taxon>
        <taxon>Hypocreales</taxon>
        <taxon>Ophiocordycipitaceae</taxon>
        <taxon>Purpureocillium</taxon>
    </lineage>
</organism>
<feature type="region of interest" description="Disordered" evidence="1">
    <location>
        <begin position="1"/>
        <end position="35"/>
    </location>
</feature>
<evidence type="ECO:0000313" key="2">
    <source>
        <dbReference type="EMBL" id="UNI19353.1"/>
    </source>
</evidence>
<evidence type="ECO:0000256" key="1">
    <source>
        <dbReference type="SAM" id="MobiDB-lite"/>
    </source>
</evidence>
<name>A0A9Q8VB57_9HYPO</name>
<feature type="compositionally biased region" description="Polar residues" evidence="1">
    <location>
        <begin position="17"/>
        <end position="28"/>
    </location>
</feature>